<dbReference type="EMBL" id="BMAU01021013">
    <property type="protein sequence ID" value="GFX86757.1"/>
    <property type="molecule type" value="Genomic_DNA"/>
</dbReference>
<dbReference type="AlphaFoldDB" id="A0A8X6RBU4"/>
<accession>A0A8X6RBU4</accession>
<gene>
    <name evidence="1" type="ORF">TNCV_1409541</name>
</gene>
<sequence length="100" mass="11653">MRYRQIPPDACMIAWERVKRHLWHRGCLQMLRLSMLPNTVPYCLNLERISKPADVAYCPGGRGRVIFLHDIDRPYEAVACQTLLWQSSRTFPLQPGPLTM</sequence>
<organism evidence="1 2">
    <name type="scientific">Trichonephila clavipes</name>
    <name type="common">Golden silk orbweaver</name>
    <name type="synonym">Nephila clavipes</name>
    <dbReference type="NCBI Taxonomy" id="2585209"/>
    <lineage>
        <taxon>Eukaryota</taxon>
        <taxon>Metazoa</taxon>
        <taxon>Ecdysozoa</taxon>
        <taxon>Arthropoda</taxon>
        <taxon>Chelicerata</taxon>
        <taxon>Arachnida</taxon>
        <taxon>Araneae</taxon>
        <taxon>Araneomorphae</taxon>
        <taxon>Entelegynae</taxon>
        <taxon>Araneoidea</taxon>
        <taxon>Nephilidae</taxon>
        <taxon>Trichonephila</taxon>
    </lineage>
</organism>
<keyword evidence="2" id="KW-1185">Reference proteome</keyword>
<comment type="caution">
    <text evidence="1">The sequence shown here is derived from an EMBL/GenBank/DDBJ whole genome shotgun (WGS) entry which is preliminary data.</text>
</comment>
<protein>
    <submittedName>
        <fullName evidence="1">Uncharacterized protein</fullName>
    </submittedName>
</protein>
<evidence type="ECO:0000313" key="1">
    <source>
        <dbReference type="EMBL" id="GFX86757.1"/>
    </source>
</evidence>
<dbReference type="Proteomes" id="UP000887159">
    <property type="component" value="Unassembled WGS sequence"/>
</dbReference>
<evidence type="ECO:0000313" key="2">
    <source>
        <dbReference type="Proteomes" id="UP000887159"/>
    </source>
</evidence>
<reference evidence="1" key="1">
    <citation type="submission" date="2020-08" db="EMBL/GenBank/DDBJ databases">
        <title>Multicomponent nature underlies the extraordinary mechanical properties of spider dragline silk.</title>
        <authorList>
            <person name="Kono N."/>
            <person name="Nakamura H."/>
            <person name="Mori M."/>
            <person name="Yoshida Y."/>
            <person name="Ohtoshi R."/>
            <person name="Malay A.D."/>
            <person name="Moran D.A.P."/>
            <person name="Tomita M."/>
            <person name="Numata K."/>
            <person name="Arakawa K."/>
        </authorList>
    </citation>
    <scope>NUCLEOTIDE SEQUENCE</scope>
</reference>
<name>A0A8X6RBU4_TRICX</name>
<proteinExistence type="predicted"/>